<name>A0ABS8PCU8_9PSEU</name>
<evidence type="ECO:0000313" key="6">
    <source>
        <dbReference type="Proteomes" id="UP001199469"/>
    </source>
</evidence>
<dbReference type="EMBL" id="JAJNDB010000005">
    <property type="protein sequence ID" value="MCD2196105.1"/>
    <property type="molecule type" value="Genomic_DNA"/>
</dbReference>
<dbReference type="Pfam" id="PF00196">
    <property type="entry name" value="GerE"/>
    <property type="match status" value="1"/>
</dbReference>
<keyword evidence="6" id="KW-1185">Reference proteome</keyword>
<evidence type="ECO:0000259" key="4">
    <source>
        <dbReference type="PROSITE" id="PS50043"/>
    </source>
</evidence>
<dbReference type="CDD" id="cd06170">
    <property type="entry name" value="LuxR_C_like"/>
    <property type="match status" value="1"/>
</dbReference>
<dbReference type="PROSITE" id="PS50043">
    <property type="entry name" value="HTH_LUXR_2"/>
    <property type="match status" value="1"/>
</dbReference>
<accession>A0ABS8PCU8</accession>
<dbReference type="PANTHER" id="PTHR44688">
    <property type="entry name" value="DNA-BINDING TRANSCRIPTIONAL ACTIVATOR DEVR_DOSR"/>
    <property type="match status" value="1"/>
</dbReference>
<keyword evidence="2" id="KW-0238">DNA-binding</keyword>
<gene>
    <name evidence="5" type="ORF">LQ327_22285</name>
</gene>
<evidence type="ECO:0000256" key="1">
    <source>
        <dbReference type="ARBA" id="ARBA00023015"/>
    </source>
</evidence>
<dbReference type="SMART" id="SM00421">
    <property type="entry name" value="HTH_LUXR"/>
    <property type="match status" value="1"/>
</dbReference>
<reference evidence="5 6" key="1">
    <citation type="submission" date="2021-11" db="EMBL/GenBank/DDBJ databases">
        <title>Draft genome sequence of Actinomycetospora sp. SF1 isolated from the rhizosphere soil.</title>
        <authorList>
            <person name="Duangmal K."/>
            <person name="Chantavorakit T."/>
        </authorList>
    </citation>
    <scope>NUCLEOTIDE SEQUENCE [LARGE SCALE GENOMIC DNA]</scope>
    <source>
        <strain evidence="5 6">TBRC 5722</strain>
    </source>
</reference>
<protein>
    <submittedName>
        <fullName evidence="5">Response regulator transcription factor</fullName>
    </submittedName>
</protein>
<dbReference type="InterPro" id="IPR000792">
    <property type="entry name" value="Tscrpt_reg_LuxR_C"/>
</dbReference>
<evidence type="ECO:0000313" key="5">
    <source>
        <dbReference type="EMBL" id="MCD2196105.1"/>
    </source>
</evidence>
<dbReference type="InterPro" id="IPR016032">
    <property type="entry name" value="Sig_transdc_resp-reg_C-effctor"/>
</dbReference>
<organism evidence="5 6">
    <name type="scientific">Actinomycetospora endophytica</name>
    <dbReference type="NCBI Taxonomy" id="2291215"/>
    <lineage>
        <taxon>Bacteria</taxon>
        <taxon>Bacillati</taxon>
        <taxon>Actinomycetota</taxon>
        <taxon>Actinomycetes</taxon>
        <taxon>Pseudonocardiales</taxon>
        <taxon>Pseudonocardiaceae</taxon>
        <taxon>Actinomycetospora</taxon>
    </lineage>
</organism>
<dbReference type="PANTHER" id="PTHR44688:SF16">
    <property type="entry name" value="DNA-BINDING TRANSCRIPTIONAL ACTIVATOR DEVR_DOSR"/>
    <property type="match status" value="1"/>
</dbReference>
<dbReference type="PRINTS" id="PR00038">
    <property type="entry name" value="HTHLUXR"/>
</dbReference>
<sequence length="239" mass="25864">MAPIRVQLVSDDQMLADALTWRLAQEPDGFQVTHSPGVVARALEALNTQGADVLVIDAGSVAGHWTMIADAVIDTPDDLLVAILSDTTEAEDAILAAMRHVSAWLPPTATADHVIEVLRAVVRGHVFYPPDVLGAVLRRLVDGVPDRRPGSGPLTLLTERERDVLVCLVEGRHGQEIAERLDIAANTVRSHTNRILRKLGVHSRLEAVRVARENGFESRAVMAAGVATVRRVPQSDQTL</sequence>
<comment type="caution">
    <text evidence="5">The sequence shown here is derived from an EMBL/GenBank/DDBJ whole genome shotgun (WGS) entry which is preliminary data.</text>
</comment>
<keyword evidence="1" id="KW-0805">Transcription regulation</keyword>
<dbReference type="RefSeq" id="WP_230737962.1">
    <property type="nucleotide sequence ID" value="NZ_JAJNDB010000005.1"/>
</dbReference>
<keyword evidence="3" id="KW-0804">Transcription</keyword>
<evidence type="ECO:0000256" key="2">
    <source>
        <dbReference type="ARBA" id="ARBA00023125"/>
    </source>
</evidence>
<proteinExistence type="predicted"/>
<dbReference type="Proteomes" id="UP001199469">
    <property type="component" value="Unassembled WGS sequence"/>
</dbReference>
<dbReference type="SUPFAM" id="SSF46894">
    <property type="entry name" value="C-terminal effector domain of the bipartite response regulators"/>
    <property type="match status" value="1"/>
</dbReference>
<dbReference type="InterPro" id="IPR011006">
    <property type="entry name" value="CheY-like_superfamily"/>
</dbReference>
<dbReference type="SUPFAM" id="SSF52172">
    <property type="entry name" value="CheY-like"/>
    <property type="match status" value="1"/>
</dbReference>
<dbReference type="Gene3D" id="3.40.50.2300">
    <property type="match status" value="1"/>
</dbReference>
<evidence type="ECO:0000256" key="3">
    <source>
        <dbReference type="ARBA" id="ARBA00023163"/>
    </source>
</evidence>
<feature type="domain" description="HTH luxR-type" evidence="4">
    <location>
        <begin position="150"/>
        <end position="215"/>
    </location>
</feature>